<comment type="caution">
    <text evidence="6">The sequence shown here is derived from an EMBL/GenBank/DDBJ whole genome shotgun (WGS) entry which is preliminary data.</text>
</comment>
<dbReference type="InterPro" id="IPR058240">
    <property type="entry name" value="rSAM_sf"/>
</dbReference>
<protein>
    <submittedName>
        <fullName evidence="6">4Fe-4S single cluster domain protein</fullName>
    </submittedName>
</protein>
<accession>A0A0C1UAS9</accession>
<dbReference type="PANTHER" id="PTHR43524">
    <property type="entry name" value="RADICAL SAM SUPERFAMILY PROTEIN"/>
    <property type="match status" value="1"/>
</dbReference>
<evidence type="ECO:0000256" key="3">
    <source>
        <dbReference type="ARBA" id="ARBA00023004"/>
    </source>
</evidence>
<evidence type="ECO:0000313" key="6">
    <source>
        <dbReference type="EMBL" id="KIE44685.1"/>
    </source>
</evidence>
<organism evidence="6 7">
    <name type="scientific">Clostridium argentinense CDC 2741</name>
    <dbReference type="NCBI Taxonomy" id="1418104"/>
    <lineage>
        <taxon>Bacteria</taxon>
        <taxon>Bacillati</taxon>
        <taxon>Bacillota</taxon>
        <taxon>Clostridia</taxon>
        <taxon>Eubacteriales</taxon>
        <taxon>Clostridiaceae</taxon>
        <taxon>Clostridium</taxon>
    </lineage>
</organism>
<dbReference type="Proteomes" id="UP000031366">
    <property type="component" value="Unassembled WGS sequence"/>
</dbReference>
<dbReference type="RefSeq" id="WP_052268249.1">
    <property type="nucleotide sequence ID" value="NZ_AYSO01000020.1"/>
</dbReference>
<proteinExistence type="predicted"/>
<reference evidence="6 7" key="1">
    <citation type="journal article" date="2015" name="Infect. Genet. Evol.">
        <title>Genomic sequences of six botulinum neurotoxin-producing strains representing three clostridial species illustrate the mobility and diversity of botulinum neurotoxin genes.</title>
        <authorList>
            <person name="Smith T.J."/>
            <person name="Hill K.K."/>
            <person name="Xie G."/>
            <person name="Foley B.T."/>
            <person name="Williamson C.H."/>
            <person name="Foster J.T."/>
            <person name="Johnson S.L."/>
            <person name="Chertkov O."/>
            <person name="Teshima H."/>
            <person name="Gibbons H.S."/>
            <person name="Johnsky L.A."/>
            <person name="Karavis M.A."/>
            <person name="Smith L.A."/>
        </authorList>
    </citation>
    <scope>NUCLEOTIDE SEQUENCE [LARGE SCALE GENOMIC DNA]</scope>
    <source>
        <strain evidence="6 7">CDC 2741</strain>
    </source>
</reference>
<dbReference type="InterPro" id="IPR007197">
    <property type="entry name" value="rSAM"/>
</dbReference>
<keyword evidence="1" id="KW-0949">S-adenosyl-L-methionine</keyword>
<dbReference type="GO" id="GO:0051536">
    <property type="term" value="F:iron-sulfur cluster binding"/>
    <property type="evidence" value="ECO:0007669"/>
    <property type="project" value="UniProtKB-KW"/>
</dbReference>
<dbReference type="CDD" id="cd01335">
    <property type="entry name" value="Radical_SAM"/>
    <property type="match status" value="1"/>
</dbReference>
<dbReference type="EMBL" id="AYSO01000020">
    <property type="protein sequence ID" value="KIE44685.1"/>
    <property type="molecule type" value="Genomic_DNA"/>
</dbReference>
<sequence length="369" mass="41636">MEKESCSEISNKTLTKMMNKSIGFLIEDFIKIALSDFSSAKNIIKIALKQKNAGNIRNKYEESGLHVPPFMIASITSTCNLKCRGCYDRAKVHKCTLELSEEQWSDIFLQARDLGMSFILLAGGEPLTKDKVIKECIKFPEIIFPMFTNGILIDEEWTQFFTICRNLMPVISIEGDKEQTNGRRGEGVFERVSLSFDLLKKRNIFYGISITITSENFYDVLSENFIKRYIDKGCRAFFFIEYVPFDATTENLVISNTHRGELDVTLNELRKKYSGIFISFPGDEKVFGGCLAAGRGFIHINSRGGAEACPFASYSDVNLIDLTLKEALASPTLKEIRNLHGVLKDHKGGCTLFENRELVEKALQNKGSI</sequence>
<keyword evidence="7" id="KW-1185">Reference proteome</keyword>
<evidence type="ECO:0000259" key="5">
    <source>
        <dbReference type="Pfam" id="PF04055"/>
    </source>
</evidence>
<dbReference type="Pfam" id="PF04055">
    <property type="entry name" value="Radical_SAM"/>
    <property type="match status" value="1"/>
</dbReference>
<dbReference type="SFLD" id="SFLDS00029">
    <property type="entry name" value="Radical_SAM"/>
    <property type="match status" value="1"/>
</dbReference>
<feature type="domain" description="Radical SAM core" evidence="5">
    <location>
        <begin position="74"/>
        <end position="210"/>
    </location>
</feature>
<evidence type="ECO:0000256" key="2">
    <source>
        <dbReference type="ARBA" id="ARBA00022723"/>
    </source>
</evidence>
<keyword evidence="2" id="KW-0479">Metal-binding</keyword>
<evidence type="ECO:0000313" key="7">
    <source>
        <dbReference type="Proteomes" id="UP000031366"/>
    </source>
</evidence>
<dbReference type="SFLD" id="SFLDG01067">
    <property type="entry name" value="SPASM/twitch_domain_containing"/>
    <property type="match status" value="1"/>
</dbReference>
<dbReference type="PANTHER" id="PTHR43524:SF1">
    <property type="entry name" value="RADICAL SAM SUPERFAMILY PROTEIN"/>
    <property type="match status" value="1"/>
</dbReference>
<evidence type="ECO:0000256" key="1">
    <source>
        <dbReference type="ARBA" id="ARBA00022691"/>
    </source>
</evidence>
<dbReference type="GO" id="GO:0003824">
    <property type="term" value="F:catalytic activity"/>
    <property type="evidence" value="ECO:0007669"/>
    <property type="project" value="InterPro"/>
</dbReference>
<keyword evidence="4" id="KW-0411">Iron-sulfur</keyword>
<dbReference type="OrthoDB" id="9782387at2"/>
<dbReference type="Gene3D" id="3.20.20.70">
    <property type="entry name" value="Aldolase class I"/>
    <property type="match status" value="1"/>
</dbReference>
<dbReference type="AlphaFoldDB" id="A0A0C1UAS9"/>
<dbReference type="GO" id="GO:0046872">
    <property type="term" value="F:metal ion binding"/>
    <property type="evidence" value="ECO:0007669"/>
    <property type="project" value="UniProtKB-KW"/>
</dbReference>
<evidence type="ECO:0000256" key="4">
    <source>
        <dbReference type="ARBA" id="ARBA00023014"/>
    </source>
</evidence>
<name>A0A0C1UAS9_9CLOT</name>
<gene>
    <name evidence="6" type="ORF">U732_177</name>
</gene>
<dbReference type="SUPFAM" id="SSF102114">
    <property type="entry name" value="Radical SAM enzymes"/>
    <property type="match status" value="1"/>
</dbReference>
<keyword evidence="3" id="KW-0408">Iron</keyword>
<dbReference type="InterPro" id="IPR013785">
    <property type="entry name" value="Aldolase_TIM"/>
</dbReference>